<evidence type="ECO:0000256" key="3">
    <source>
        <dbReference type="ARBA" id="ARBA00022827"/>
    </source>
</evidence>
<comment type="catalytic activity">
    <reaction evidence="5">
        <text>(S)-2-hydroxyglutarate + A = 2-oxoglutarate + AH2</text>
        <dbReference type="Rhea" id="RHEA:21252"/>
        <dbReference type="ChEBI" id="CHEBI:13193"/>
        <dbReference type="ChEBI" id="CHEBI:16782"/>
        <dbReference type="ChEBI" id="CHEBI:16810"/>
        <dbReference type="ChEBI" id="CHEBI:17499"/>
        <dbReference type="EC" id="1.1.99.2"/>
    </reaction>
</comment>
<comment type="similarity">
    <text evidence="6">Belongs to the L2HGDH family.</text>
</comment>
<evidence type="ECO:0000256" key="2">
    <source>
        <dbReference type="ARBA" id="ARBA00022630"/>
    </source>
</evidence>
<dbReference type="InterPro" id="IPR006076">
    <property type="entry name" value="FAD-dep_OxRdtase"/>
</dbReference>
<evidence type="ECO:0000256" key="1">
    <source>
        <dbReference type="ARBA" id="ARBA00001974"/>
    </source>
</evidence>
<evidence type="ECO:0000313" key="11">
    <source>
        <dbReference type="Proteomes" id="UP000663760"/>
    </source>
</evidence>
<dbReference type="EC" id="1.1.99.2" evidence="7"/>
<evidence type="ECO:0000313" key="10">
    <source>
        <dbReference type="EMBL" id="CAA7389030.1"/>
    </source>
</evidence>
<feature type="domain" description="FAD dependent oxidoreductase" evidence="9">
    <location>
        <begin position="38"/>
        <end position="421"/>
    </location>
</feature>
<evidence type="ECO:0000256" key="8">
    <source>
        <dbReference type="ARBA" id="ARBA00041137"/>
    </source>
</evidence>
<dbReference type="PANTHER" id="PTHR43104">
    <property type="entry name" value="L-2-HYDROXYGLUTARATE DEHYDROGENASE, MITOCHONDRIAL"/>
    <property type="match status" value="1"/>
</dbReference>
<evidence type="ECO:0000256" key="5">
    <source>
        <dbReference type="ARBA" id="ARBA00036066"/>
    </source>
</evidence>
<dbReference type="Gene3D" id="3.50.50.60">
    <property type="entry name" value="FAD/NAD(P)-binding domain"/>
    <property type="match status" value="1"/>
</dbReference>
<keyword evidence="11" id="KW-1185">Reference proteome</keyword>
<dbReference type="OrthoDB" id="498204at2759"/>
<keyword evidence="2" id="KW-0285">Flavoprotein</keyword>
<comment type="cofactor">
    <cofactor evidence="1">
        <name>FAD</name>
        <dbReference type="ChEBI" id="CHEBI:57692"/>
    </cofactor>
</comment>
<dbReference type="Pfam" id="PF01266">
    <property type="entry name" value="DAO"/>
    <property type="match status" value="1"/>
</dbReference>
<dbReference type="SUPFAM" id="SSF51905">
    <property type="entry name" value="FAD/NAD(P)-binding domain"/>
    <property type="match status" value="1"/>
</dbReference>
<organism evidence="10 11">
    <name type="scientific">Spirodela intermedia</name>
    <name type="common">Intermediate duckweed</name>
    <dbReference type="NCBI Taxonomy" id="51605"/>
    <lineage>
        <taxon>Eukaryota</taxon>
        <taxon>Viridiplantae</taxon>
        <taxon>Streptophyta</taxon>
        <taxon>Embryophyta</taxon>
        <taxon>Tracheophyta</taxon>
        <taxon>Spermatophyta</taxon>
        <taxon>Magnoliopsida</taxon>
        <taxon>Liliopsida</taxon>
        <taxon>Araceae</taxon>
        <taxon>Lemnoideae</taxon>
        <taxon>Spirodela</taxon>
    </lineage>
</organism>
<proteinExistence type="inferred from homology"/>
<gene>
    <name evidence="10" type="ORF">SI8410_01001145</name>
</gene>
<evidence type="ECO:0000256" key="4">
    <source>
        <dbReference type="ARBA" id="ARBA00023002"/>
    </source>
</evidence>
<keyword evidence="3" id="KW-0274">FAD</keyword>
<protein>
    <recommendedName>
        <fullName evidence="8">L-2-hydroxyglutarate dehydrogenase, mitochondrial</fullName>
        <ecNumber evidence="7">1.1.99.2</ecNumber>
    </recommendedName>
</protein>
<evidence type="ECO:0000259" key="9">
    <source>
        <dbReference type="Pfam" id="PF01266"/>
    </source>
</evidence>
<name>A0A7I8JYP4_SPIIN</name>
<reference evidence="10" key="1">
    <citation type="submission" date="2020-02" db="EMBL/GenBank/DDBJ databases">
        <authorList>
            <person name="Scholz U."/>
            <person name="Mascher M."/>
            <person name="Fiebig A."/>
        </authorList>
    </citation>
    <scope>NUCLEOTIDE SEQUENCE</scope>
</reference>
<accession>A0A7I8JYP4</accession>
<dbReference type="Gene3D" id="3.30.9.10">
    <property type="entry name" value="D-Amino Acid Oxidase, subunit A, domain 2"/>
    <property type="match status" value="1"/>
</dbReference>
<sequence>MMRGAIAKLGWARACGGGARRWGGCVPRHEGVAKETADAVVIGAGVVGIAVARELALKGRDVLVLESAPTFGTGTSSRNSEVVHAGIYYPRDSLKAKLCVRGRELLYRYCSDREIPHSQIGKLIVATGAAEIPNLEYLLRRGAENGVEGLRILEGSEAMRLEPELLCVKALLSTCSGIVDSHSLMVALLGEAECHRTTVSFNTTIIGGHVEDGRLHLHISETRDVERGLADSPLTPELVVTPKLTINAAGLGAVSLAKRFRGLPPGVTPPSYYARGCYFTLSETKVPPFNHLIYPIPESGGLGVHVTIDLGGHVKFGPDVEWIDSPDETSILLNRFDYSVEPSRSDRFYSEIKKYYPNLKDGSLEPGYAGIRIKLSGPGDPPADFLIQGEETHGLPGLVNLFGFESPGLTSSLAIAEYVASQYSK</sequence>
<dbReference type="EMBL" id="LR746264">
    <property type="protein sequence ID" value="CAA7389030.1"/>
    <property type="molecule type" value="Genomic_DNA"/>
</dbReference>
<evidence type="ECO:0000256" key="6">
    <source>
        <dbReference type="ARBA" id="ARBA00037941"/>
    </source>
</evidence>
<dbReference type="Proteomes" id="UP000663760">
    <property type="component" value="Chromosome 1"/>
</dbReference>
<keyword evidence="4" id="KW-0560">Oxidoreductase</keyword>
<dbReference type="InterPro" id="IPR036188">
    <property type="entry name" value="FAD/NAD-bd_sf"/>
</dbReference>
<evidence type="ECO:0000256" key="7">
    <source>
        <dbReference type="ARBA" id="ARBA00038878"/>
    </source>
</evidence>
<dbReference type="AlphaFoldDB" id="A0A7I8JYP4"/>
<dbReference type="GO" id="GO:0047545">
    <property type="term" value="F:(S)-2-hydroxyglutarate dehydrogenase activity"/>
    <property type="evidence" value="ECO:0007669"/>
    <property type="project" value="UniProtKB-EC"/>
</dbReference>
<dbReference type="PANTHER" id="PTHR43104:SF4">
    <property type="entry name" value="L-2-HYDROXYGLUTARATE DEHYDROGENASE, MITOCHONDRIAL"/>
    <property type="match status" value="1"/>
</dbReference>